<dbReference type="PANTHER" id="PTHR14209">
    <property type="entry name" value="ISOAMYL ACETATE-HYDROLYZING ESTERASE 1"/>
    <property type="match status" value="1"/>
</dbReference>
<dbReference type="AlphaFoldDB" id="A0A8S1J0E8"/>
<dbReference type="SUPFAM" id="SSF52266">
    <property type="entry name" value="SGNH hydrolase"/>
    <property type="match status" value="1"/>
</dbReference>
<dbReference type="EMBL" id="CAJHUC010001304">
    <property type="protein sequence ID" value="CAD7700596.1"/>
    <property type="molecule type" value="Genomic_DNA"/>
</dbReference>
<dbReference type="InterPro" id="IPR013830">
    <property type="entry name" value="SGNH_hydro"/>
</dbReference>
<feature type="region of interest" description="Disordered" evidence="1">
    <location>
        <begin position="165"/>
        <end position="189"/>
    </location>
</feature>
<evidence type="ECO:0000256" key="1">
    <source>
        <dbReference type="SAM" id="MobiDB-lite"/>
    </source>
</evidence>
<feature type="domain" description="SGNH hydrolase-type esterase" evidence="2">
    <location>
        <begin position="21"/>
        <end position="130"/>
    </location>
</feature>
<protein>
    <recommendedName>
        <fullName evidence="2">SGNH hydrolase-type esterase domain-containing protein</fullName>
    </recommendedName>
</protein>
<comment type="caution">
    <text evidence="3">The sequence shown here is derived from an EMBL/GenBank/DDBJ whole genome shotgun (WGS) entry which is preliminary data.</text>
</comment>
<organism evidence="3 4">
    <name type="scientific">Ostreobium quekettii</name>
    <dbReference type="NCBI Taxonomy" id="121088"/>
    <lineage>
        <taxon>Eukaryota</taxon>
        <taxon>Viridiplantae</taxon>
        <taxon>Chlorophyta</taxon>
        <taxon>core chlorophytes</taxon>
        <taxon>Ulvophyceae</taxon>
        <taxon>TCBD clade</taxon>
        <taxon>Bryopsidales</taxon>
        <taxon>Ostreobineae</taxon>
        <taxon>Ostreobiaceae</taxon>
        <taxon>Ostreobium</taxon>
    </lineage>
</organism>
<sequence>MTPRYLPGRSTIGEAHRGARQHVPLEEYKKNLERMVNRVKAAGCGNTLLITPPPVCNESRMKFLHKNCPSSANNSAADRSLEVSGQYADACVTVSKELGVPSLNLWSSFQTQPAWNAELLQDGLHFSPSGSGFLFSRLIAAIDQEFPCMRVGALQLDFPLHGDINPNSPQESIDDHLGRYYTGRREAPE</sequence>
<dbReference type="InterPro" id="IPR036514">
    <property type="entry name" value="SGNH_hydro_sf"/>
</dbReference>
<dbReference type="PANTHER" id="PTHR14209:SF19">
    <property type="entry name" value="ISOAMYL ACETATE-HYDROLYZING ESTERASE 1 HOMOLOG"/>
    <property type="match status" value="1"/>
</dbReference>
<evidence type="ECO:0000313" key="3">
    <source>
        <dbReference type="EMBL" id="CAD7700596.1"/>
    </source>
</evidence>
<name>A0A8S1J0E8_9CHLO</name>
<proteinExistence type="predicted"/>
<dbReference type="OrthoDB" id="671439at2759"/>
<dbReference type="Pfam" id="PF13472">
    <property type="entry name" value="Lipase_GDSL_2"/>
    <property type="match status" value="1"/>
</dbReference>
<gene>
    <name evidence="3" type="ORF">OSTQU699_LOCUS5955</name>
</gene>
<dbReference type="Gene3D" id="3.40.50.1110">
    <property type="entry name" value="SGNH hydrolase"/>
    <property type="match status" value="1"/>
</dbReference>
<feature type="compositionally biased region" description="Basic and acidic residues" evidence="1">
    <location>
        <begin position="173"/>
        <end position="189"/>
    </location>
</feature>
<dbReference type="InterPro" id="IPR045136">
    <property type="entry name" value="Iah1-like"/>
</dbReference>
<dbReference type="Proteomes" id="UP000708148">
    <property type="component" value="Unassembled WGS sequence"/>
</dbReference>
<reference evidence="3" key="1">
    <citation type="submission" date="2020-12" db="EMBL/GenBank/DDBJ databases">
        <authorList>
            <person name="Iha C."/>
        </authorList>
    </citation>
    <scope>NUCLEOTIDE SEQUENCE</scope>
</reference>
<accession>A0A8S1J0E8</accession>
<evidence type="ECO:0000259" key="2">
    <source>
        <dbReference type="Pfam" id="PF13472"/>
    </source>
</evidence>
<evidence type="ECO:0000313" key="4">
    <source>
        <dbReference type="Proteomes" id="UP000708148"/>
    </source>
</evidence>
<keyword evidence="4" id="KW-1185">Reference proteome</keyword>